<accession>A0ACD3AE14</accession>
<reference evidence="1 2" key="1">
    <citation type="journal article" date="2019" name="Nat. Ecol. Evol.">
        <title>Megaphylogeny resolves global patterns of mushroom evolution.</title>
        <authorList>
            <person name="Varga T."/>
            <person name="Krizsan K."/>
            <person name="Foldi C."/>
            <person name="Dima B."/>
            <person name="Sanchez-Garcia M."/>
            <person name="Sanchez-Ramirez S."/>
            <person name="Szollosi G.J."/>
            <person name="Szarkandi J.G."/>
            <person name="Papp V."/>
            <person name="Albert L."/>
            <person name="Andreopoulos W."/>
            <person name="Angelini C."/>
            <person name="Antonin V."/>
            <person name="Barry K.W."/>
            <person name="Bougher N.L."/>
            <person name="Buchanan P."/>
            <person name="Buyck B."/>
            <person name="Bense V."/>
            <person name="Catcheside P."/>
            <person name="Chovatia M."/>
            <person name="Cooper J."/>
            <person name="Damon W."/>
            <person name="Desjardin D."/>
            <person name="Finy P."/>
            <person name="Geml J."/>
            <person name="Haridas S."/>
            <person name="Hughes K."/>
            <person name="Justo A."/>
            <person name="Karasinski D."/>
            <person name="Kautmanova I."/>
            <person name="Kiss B."/>
            <person name="Kocsube S."/>
            <person name="Kotiranta H."/>
            <person name="LaButti K.M."/>
            <person name="Lechner B.E."/>
            <person name="Liimatainen K."/>
            <person name="Lipzen A."/>
            <person name="Lukacs Z."/>
            <person name="Mihaltcheva S."/>
            <person name="Morgado L.N."/>
            <person name="Niskanen T."/>
            <person name="Noordeloos M.E."/>
            <person name="Ohm R.A."/>
            <person name="Ortiz-Santana B."/>
            <person name="Ovrebo C."/>
            <person name="Racz N."/>
            <person name="Riley R."/>
            <person name="Savchenko A."/>
            <person name="Shiryaev A."/>
            <person name="Soop K."/>
            <person name="Spirin V."/>
            <person name="Szebenyi C."/>
            <person name="Tomsovsky M."/>
            <person name="Tulloss R.E."/>
            <person name="Uehling J."/>
            <person name="Grigoriev I.V."/>
            <person name="Vagvolgyi C."/>
            <person name="Papp T."/>
            <person name="Martin F.M."/>
            <person name="Miettinen O."/>
            <person name="Hibbett D.S."/>
            <person name="Nagy L.G."/>
        </authorList>
    </citation>
    <scope>NUCLEOTIDE SEQUENCE [LARGE SCALE GENOMIC DNA]</scope>
    <source>
        <strain evidence="1 2">NL-1719</strain>
    </source>
</reference>
<evidence type="ECO:0000313" key="1">
    <source>
        <dbReference type="EMBL" id="TFK64133.1"/>
    </source>
</evidence>
<evidence type="ECO:0000313" key="2">
    <source>
        <dbReference type="Proteomes" id="UP000308600"/>
    </source>
</evidence>
<protein>
    <submittedName>
        <fullName evidence="1">Uncharacterized protein</fullName>
    </submittedName>
</protein>
<sequence length="317" mass="36485">MKLETGPPICLNFMLDKPKTWNEEFTRLYNYSTAVPFNKSLNLHILVDFEDEENQQNLISAGQTMPIFTQHFMRRICAPIILERLGNLHFMSHVPVFCGVGSFLMEHTFPVLEEIVLEIYKPKNFDSTFHLYQDALRRFRISSRNYPTLTMLHLIGMFDTGFMGRNYADTRSKFPWNQITKIALEEWVCRGPEDMCYVLSLCPNLQHCRIRYTGLDSAVEDNPQISMCETRPILLPNLQLLHVDLTHEGDLLPLFHTLSTPILNTLIIKTSPRQEVGACPMPALQALKDSSGGLTRLRVLTTMKFNWSTISNLARAM</sequence>
<gene>
    <name evidence="1" type="ORF">BDN72DRAFT_861606</name>
</gene>
<name>A0ACD3AE14_9AGAR</name>
<dbReference type="EMBL" id="ML208488">
    <property type="protein sequence ID" value="TFK64133.1"/>
    <property type="molecule type" value="Genomic_DNA"/>
</dbReference>
<keyword evidence="2" id="KW-1185">Reference proteome</keyword>
<proteinExistence type="predicted"/>
<dbReference type="Proteomes" id="UP000308600">
    <property type="component" value="Unassembled WGS sequence"/>
</dbReference>
<organism evidence="1 2">
    <name type="scientific">Pluteus cervinus</name>
    <dbReference type="NCBI Taxonomy" id="181527"/>
    <lineage>
        <taxon>Eukaryota</taxon>
        <taxon>Fungi</taxon>
        <taxon>Dikarya</taxon>
        <taxon>Basidiomycota</taxon>
        <taxon>Agaricomycotina</taxon>
        <taxon>Agaricomycetes</taxon>
        <taxon>Agaricomycetidae</taxon>
        <taxon>Agaricales</taxon>
        <taxon>Pluteineae</taxon>
        <taxon>Pluteaceae</taxon>
        <taxon>Pluteus</taxon>
    </lineage>
</organism>